<gene>
    <name evidence="7" type="ORF">PROFUN_14515</name>
</gene>
<evidence type="ECO:0000313" key="7">
    <source>
        <dbReference type="EMBL" id="PRP77174.1"/>
    </source>
</evidence>
<dbReference type="InterPro" id="IPR011050">
    <property type="entry name" value="Pectin_lyase_fold/virulence"/>
</dbReference>
<dbReference type="Pfam" id="PF10162">
    <property type="entry name" value="G8"/>
    <property type="match status" value="1"/>
</dbReference>
<evidence type="ECO:0000256" key="4">
    <source>
        <dbReference type="ARBA" id="ARBA00023180"/>
    </source>
</evidence>
<feature type="chain" id="PRO_5015129209" description="G8 domain-containing protein" evidence="5">
    <location>
        <begin position="20"/>
        <end position="1201"/>
    </location>
</feature>
<keyword evidence="8" id="KW-1185">Reference proteome</keyword>
<feature type="domain" description="G8" evidence="6">
    <location>
        <begin position="25"/>
        <end position="154"/>
    </location>
</feature>
<dbReference type="InterPro" id="IPR012334">
    <property type="entry name" value="Pectin_lyas_fold"/>
</dbReference>
<keyword evidence="2" id="KW-1003">Cell membrane</keyword>
<dbReference type="SUPFAM" id="SSF51126">
    <property type="entry name" value="Pectin lyase-like"/>
    <property type="match status" value="1"/>
</dbReference>
<dbReference type="InterPro" id="IPR055401">
    <property type="entry name" value="CEMIP_beta-hel_dom"/>
</dbReference>
<keyword evidence="2" id="KW-0472">Membrane</keyword>
<dbReference type="InterPro" id="IPR019316">
    <property type="entry name" value="G8_domain"/>
</dbReference>
<proteinExistence type="predicted"/>
<organism evidence="7 8">
    <name type="scientific">Planoprotostelium fungivorum</name>
    <dbReference type="NCBI Taxonomy" id="1890364"/>
    <lineage>
        <taxon>Eukaryota</taxon>
        <taxon>Amoebozoa</taxon>
        <taxon>Evosea</taxon>
        <taxon>Variosea</taxon>
        <taxon>Cavosteliida</taxon>
        <taxon>Cavosteliaceae</taxon>
        <taxon>Planoprotostelium</taxon>
    </lineage>
</organism>
<feature type="signal peptide" evidence="5">
    <location>
        <begin position="1"/>
        <end position="19"/>
    </location>
</feature>
<evidence type="ECO:0000256" key="3">
    <source>
        <dbReference type="ARBA" id="ARBA00022729"/>
    </source>
</evidence>
<keyword evidence="3 5" id="KW-0732">Signal</keyword>
<dbReference type="PANTHER" id="PTHR46769">
    <property type="entry name" value="POLYCYSTIC KIDNEY AND HEPATIC DISEASE 1 (AUTOSOMAL RECESSIVE)-LIKE 1"/>
    <property type="match status" value="1"/>
</dbReference>
<dbReference type="Gene3D" id="2.160.20.10">
    <property type="entry name" value="Single-stranded right-handed beta-helix, Pectin lyase-like"/>
    <property type="match status" value="1"/>
</dbReference>
<protein>
    <recommendedName>
        <fullName evidence="6">G8 domain-containing protein</fullName>
    </recommendedName>
</protein>
<dbReference type="GO" id="GO:0005886">
    <property type="term" value="C:plasma membrane"/>
    <property type="evidence" value="ECO:0007669"/>
    <property type="project" value="UniProtKB-SubCell"/>
</dbReference>
<evidence type="ECO:0000259" key="6">
    <source>
        <dbReference type="PROSITE" id="PS51484"/>
    </source>
</evidence>
<dbReference type="STRING" id="1890364.A0A2P6MZR2"/>
<dbReference type="PROSITE" id="PS51484">
    <property type="entry name" value="G8"/>
    <property type="match status" value="1"/>
</dbReference>
<evidence type="ECO:0000256" key="2">
    <source>
        <dbReference type="ARBA" id="ARBA00022475"/>
    </source>
</evidence>
<sequence length="1201" mass="132000">MRNGITLFGCLLCILITSACDYSGQTWSSTQPLKAGSNIVIPAGSRVLLDASPKVVYGSISISGTLVVANADVELSSEWIRVQNGGSLIVGTSDCPITKKVTITLNGLRGSTNEMGSDPVDGATFGTKGLIVATGGSVQMFGSINGPTWTRLSSTARNGTKTLQLEDSINWSVGDKVVIASTDFSEVLDFKAYQGKDDYKESIGQPFPDQNEVRTIAAVNGKQITLDAPLTFDHWGQGNEKAEVGLLTRRIVIKGDDRSASDNFGGHFLMRKGPITQVEPPQTLRTEISQISGVEFTQMGQQGILGRYPAHFHVMQDTTDVFFSSNSIHDTFQRAISVHESYNVKLENNVAFNVKGHMYFLEDGGEHNTLFHHNLGVKADPIGRETGRQLLPTDNRPAIFWITNPDNTWTDNAAVGGFHGYWFSMAEHPMAVGAKLWANSPWMWPRRLPLKKFDGNVAHSVRHTGLMIDDMQKADGTTEMGNYSPREGPYNDTLAGKPVTAVYNRFTAYKCRDSGVWGKGAGGRFTSLYLSDNSRAFMVNGNSLLENSIIVGETDNKGNRIFPYNNADRSYPDPWGNVNTILSGHSSYDFGGPQLLVNNKFVNFVSTDKRKAGALVSLAYGPYMNYPKNQLSQLTFDNANQVYIAYSNVDAQYGWNVIDIDGTTTGVKGGAWIQSNETHVRRQGCQLKSSWNAYVCPLFAEGYVQLATTLPGLPESSGLFRENSTDSRKVHVSFYPFGGKTDGPKGQSQGGGTLLLNNLIGGRGYSMKFTADDGTLGKSPKTLRLNMQSSSPGDFIIIGVPYPKGTTFQVKQQGYPYTVWTAAGSFADLSPTSYYYDSSTAHLYFLLINSVSGPSSYNSYHGYGVSDAGYYNPVDITANCGGCLVSPYVIPPVPQLPRGLYQEGYHANLLPTTTSNYTGTAFFYLTPDSFSGDVKLTYKIFHNVPGTTNKLSLNVGTTTITTKAIEFGNSAVQSVWKMSKSQWQSLVDGQLFVSLKDNNNKEILRGQIQCDNKCTRPPTGVTSNACKPSYGILPLYQDSNYVSPMQIQKWGDAKGDLNFTGDFLCGRSSMKISVTDGFFGGSWWANGNLFQIDPKYKYLEFYAKVVKGFGEYSFAVGAHNSSSALSTITTDRNKVDNYIIDEFQWTRVRISTGEMKVIGQTVKMLGFQNNVWPPRYTEFLIDEWRFAEEGGQRRSLRMQMN</sequence>
<dbReference type="InParanoid" id="A0A2P6MZR2"/>
<dbReference type="Proteomes" id="UP000241769">
    <property type="component" value="Unassembled WGS sequence"/>
</dbReference>
<comment type="caution">
    <text evidence="7">The sequence shown here is derived from an EMBL/GenBank/DDBJ whole genome shotgun (WGS) entry which is preliminary data.</text>
</comment>
<dbReference type="PROSITE" id="PS51257">
    <property type="entry name" value="PROKAR_LIPOPROTEIN"/>
    <property type="match status" value="1"/>
</dbReference>
<dbReference type="Pfam" id="PF24606">
    <property type="entry name" value="CEMIP_beta-hel"/>
    <property type="match status" value="1"/>
</dbReference>
<dbReference type="OrthoDB" id="14714at2759"/>
<dbReference type="PANTHER" id="PTHR46769:SF2">
    <property type="entry name" value="FIBROCYSTIN-L ISOFORM 2 PRECURSOR-RELATED"/>
    <property type="match status" value="1"/>
</dbReference>
<dbReference type="AlphaFoldDB" id="A0A2P6MZR2"/>
<keyword evidence="4" id="KW-0325">Glycoprotein</keyword>
<dbReference type="SMART" id="SM01225">
    <property type="entry name" value="G8"/>
    <property type="match status" value="1"/>
</dbReference>
<dbReference type="EMBL" id="MDYQ01000276">
    <property type="protein sequence ID" value="PRP77174.1"/>
    <property type="molecule type" value="Genomic_DNA"/>
</dbReference>
<reference evidence="7 8" key="1">
    <citation type="journal article" date="2018" name="Genome Biol. Evol.">
        <title>Multiple Roots of Fruiting Body Formation in Amoebozoa.</title>
        <authorList>
            <person name="Hillmann F."/>
            <person name="Forbes G."/>
            <person name="Novohradska S."/>
            <person name="Ferling I."/>
            <person name="Riege K."/>
            <person name="Groth M."/>
            <person name="Westermann M."/>
            <person name="Marz M."/>
            <person name="Spaller T."/>
            <person name="Winckler T."/>
            <person name="Schaap P."/>
            <person name="Glockner G."/>
        </authorList>
    </citation>
    <scope>NUCLEOTIDE SEQUENCE [LARGE SCALE GENOMIC DNA]</scope>
    <source>
        <strain evidence="7 8">Jena</strain>
    </source>
</reference>
<evidence type="ECO:0000313" key="8">
    <source>
        <dbReference type="Proteomes" id="UP000241769"/>
    </source>
</evidence>
<name>A0A2P6MZR2_9EUKA</name>
<accession>A0A2P6MZR2</accession>
<evidence type="ECO:0000256" key="1">
    <source>
        <dbReference type="ARBA" id="ARBA00004236"/>
    </source>
</evidence>
<evidence type="ECO:0000256" key="5">
    <source>
        <dbReference type="SAM" id="SignalP"/>
    </source>
</evidence>
<comment type="subcellular location">
    <subcellularLocation>
        <location evidence="1">Cell membrane</location>
    </subcellularLocation>
</comment>
<dbReference type="InterPro" id="IPR052387">
    <property type="entry name" value="Fibrocystin"/>
</dbReference>